<proteinExistence type="predicted"/>
<organism evidence="3 4">
    <name type="scientific">Novymonas esmeraldas</name>
    <dbReference type="NCBI Taxonomy" id="1808958"/>
    <lineage>
        <taxon>Eukaryota</taxon>
        <taxon>Discoba</taxon>
        <taxon>Euglenozoa</taxon>
        <taxon>Kinetoplastea</taxon>
        <taxon>Metakinetoplastina</taxon>
        <taxon>Trypanosomatida</taxon>
        <taxon>Trypanosomatidae</taxon>
        <taxon>Novymonas</taxon>
    </lineage>
</organism>
<feature type="transmembrane region" description="Helical" evidence="1">
    <location>
        <begin position="34"/>
        <end position="57"/>
    </location>
</feature>
<feature type="signal peptide" evidence="2">
    <location>
        <begin position="1"/>
        <end position="21"/>
    </location>
</feature>
<reference evidence="3 4" key="1">
    <citation type="journal article" date="2021" name="MBio">
        <title>A New Model Trypanosomatid, Novymonas esmeraldas: Genomic Perception of Its 'Candidatus Pandoraea novymonadis' Endosymbiont.</title>
        <authorList>
            <person name="Zakharova A."/>
            <person name="Saura A."/>
            <person name="Butenko A."/>
            <person name="Podesvova L."/>
            <person name="Warmusova S."/>
            <person name="Kostygov A.Y."/>
            <person name="Nenarokova A."/>
            <person name="Lukes J."/>
            <person name="Opperdoes F.R."/>
            <person name="Yurchenko V."/>
        </authorList>
    </citation>
    <scope>NUCLEOTIDE SEQUENCE [LARGE SCALE GENOMIC DNA]</scope>
    <source>
        <strain evidence="3 4">E262AT.01</strain>
    </source>
</reference>
<dbReference type="Proteomes" id="UP001430356">
    <property type="component" value="Unassembled WGS sequence"/>
</dbReference>
<name>A0AAW0EYQ2_9TRYP</name>
<evidence type="ECO:0000256" key="2">
    <source>
        <dbReference type="SAM" id="SignalP"/>
    </source>
</evidence>
<feature type="transmembrane region" description="Helical" evidence="1">
    <location>
        <begin position="111"/>
        <end position="127"/>
    </location>
</feature>
<evidence type="ECO:0000313" key="4">
    <source>
        <dbReference type="Proteomes" id="UP001430356"/>
    </source>
</evidence>
<comment type="caution">
    <text evidence="3">The sequence shown here is derived from an EMBL/GenBank/DDBJ whole genome shotgun (WGS) entry which is preliminary data.</text>
</comment>
<keyword evidence="1" id="KW-0472">Membrane</keyword>
<dbReference type="AlphaFoldDB" id="A0AAW0EYQ2"/>
<keyword evidence="1" id="KW-0812">Transmembrane</keyword>
<evidence type="ECO:0000313" key="3">
    <source>
        <dbReference type="EMBL" id="KAK7198622.1"/>
    </source>
</evidence>
<protein>
    <submittedName>
        <fullName evidence="3">Uncharacterized protein</fullName>
    </submittedName>
</protein>
<evidence type="ECO:0000256" key="1">
    <source>
        <dbReference type="SAM" id="Phobius"/>
    </source>
</evidence>
<dbReference type="EMBL" id="JAECZO010000163">
    <property type="protein sequence ID" value="KAK7198622.1"/>
    <property type="molecule type" value="Genomic_DNA"/>
</dbReference>
<feature type="chain" id="PRO_5043317594" evidence="2">
    <location>
        <begin position="22"/>
        <end position="128"/>
    </location>
</feature>
<sequence>MLYGLGLALLTLASTFMAADAVACTFGTLRRARLAVLALSLWLAAAALSLVGAADWLTTLGTVHAGLFVLSWVCARGGDDAGAVASTTTTTTSAAAAAAVSASADYVRYPLMLYVPVFAVYVVGGWLS</sequence>
<keyword evidence="1" id="KW-1133">Transmembrane helix</keyword>
<keyword evidence="4" id="KW-1185">Reference proteome</keyword>
<keyword evidence="2" id="KW-0732">Signal</keyword>
<accession>A0AAW0EYQ2</accession>
<gene>
    <name evidence="3" type="ORF">NESM_000825400</name>
</gene>